<dbReference type="EMBL" id="AP014854">
    <property type="protein sequence ID" value="BAS01090.1"/>
    <property type="molecule type" value="Genomic_DNA"/>
</dbReference>
<accession>A0A0H5BIV0</accession>
<dbReference type="SUPFAM" id="SSF53955">
    <property type="entry name" value="Lysozyme-like"/>
    <property type="match status" value="1"/>
</dbReference>
<dbReference type="EMBL" id="LN907867">
    <property type="protein sequence ID" value="CUU41711.1"/>
    <property type="molecule type" value="Genomic_DNA"/>
</dbReference>
<protein>
    <submittedName>
        <fullName evidence="2">Phage tail fibers</fullName>
    </submittedName>
</protein>
<dbReference type="OrthoDB" id="8477976at2"/>
<gene>
    <name evidence="2" type="ORF">BV133_3496</name>
    <name evidence="3" type="ORF">BVIRIDIS_07060</name>
</gene>
<evidence type="ECO:0000313" key="2">
    <source>
        <dbReference type="EMBL" id="BAS01090.1"/>
    </source>
</evidence>
<evidence type="ECO:0000313" key="4">
    <source>
        <dbReference type="Proteomes" id="UP000065734"/>
    </source>
</evidence>
<dbReference type="KEGG" id="bvr:BVIR_1262"/>
<feature type="region of interest" description="Disordered" evidence="1">
    <location>
        <begin position="304"/>
        <end position="331"/>
    </location>
</feature>
<dbReference type="InterPro" id="IPR023346">
    <property type="entry name" value="Lysozyme-like_dom_sf"/>
</dbReference>
<reference evidence="3" key="2">
    <citation type="submission" date="2015-11" db="EMBL/GenBank/DDBJ databases">
        <authorList>
            <person name="Zhang Y."/>
            <person name="Guo Z."/>
        </authorList>
    </citation>
    <scope>NUCLEOTIDE SEQUENCE</scope>
    <source>
        <strain evidence="3">1</strain>
    </source>
</reference>
<dbReference type="STRING" id="1079.BVIR_1262"/>
<dbReference type="Gene3D" id="1.10.530.10">
    <property type="match status" value="1"/>
</dbReference>
<name>A0A0H5BIV0_BLAVI</name>
<feature type="compositionally biased region" description="Low complexity" evidence="1">
    <location>
        <begin position="226"/>
        <end position="237"/>
    </location>
</feature>
<dbReference type="RefSeq" id="WP_055036899.1">
    <property type="nucleotide sequence ID" value="NZ_AP014854.2"/>
</dbReference>
<organism evidence="3 4">
    <name type="scientific">Blastochloris viridis</name>
    <name type="common">Rhodopseudomonas viridis</name>
    <dbReference type="NCBI Taxonomy" id="1079"/>
    <lineage>
        <taxon>Bacteria</taxon>
        <taxon>Pseudomonadati</taxon>
        <taxon>Pseudomonadota</taxon>
        <taxon>Alphaproteobacteria</taxon>
        <taxon>Hyphomicrobiales</taxon>
        <taxon>Blastochloridaceae</taxon>
        <taxon>Blastochloris</taxon>
    </lineage>
</organism>
<dbReference type="Proteomes" id="UP000065734">
    <property type="component" value="Chromosome I"/>
</dbReference>
<feature type="compositionally biased region" description="Low complexity" evidence="1">
    <location>
        <begin position="304"/>
        <end position="314"/>
    </location>
</feature>
<proteinExistence type="predicted"/>
<sequence length="331" mass="34919">MFFLFSSPNAPTTTAAPLLPEPPASAPRTGETSVQDALTLASRTTGVSFEYLVKTARRESDLDPRLRSKTSTATGLFQFLDDTWLETLKADGARYGYGQYAGAIVRTPSGNLDIADPALKQQVMALREDPLANAVMGGAFTNRNAADLRTVLGRQPTDGELYVAHFFGSAGARKFLDLVGTSPAAPADTVFPEAAGANRPIFYDKSGRPRSAAEVYAVLVKQHGTETTTQATASAPQPTMPQPTMPQPQALPQPAALALAAEQAEPLLPFAFYGLFQTERSSPVAADVRSMWLPQTARAAYAAGPGKTTGTAGTPLELGTFARTPDAAAGR</sequence>
<evidence type="ECO:0000256" key="1">
    <source>
        <dbReference type="SAM" id="MobiDB-lite"/>
    </source>
</evidence>
<dbReference type="AlphaFoldDB" id="A0A0H5BIV0"/>
<keyword evidence="4" id="KW-1185">Reference proteome</keyword>
<evidence type="ECO:0000313" key="3">
    <source>
        <dbReference type="EMBL" id="CUU41711.1"/>
    </source>
</evidence>
<feature type="region of interest" description="Disordered" evidence="1">
    <location>
        <begin position="226"/>
        <end position="250"/>
    </location>
</feature>
<reference evidence="4" key="3">
    <citation type="journal article" date="2016" name="Genome Announc.">
        <title>Revised genome sequence of the purple photosynthetic bacterium Blastochloris viridis.</title>
        <authorList>
            <person name="Liu L.N."/>
            <person name="Faulkner M."/>
            <person name="Liu X."/>
            <person name="Huang F."/>
            <person name="Darby A.C."/>
            <person name="Hall N."/>
        </authorList>
    </citation>
    <scope>NUCLEOTIDE SEQUENCE [LARGE SCALE GENOMIC DNA]</scope>
    <source>
        <strain evidence="4">ATCC 19567 / DSM 133 / F</strain>
    </source>
</reference>
<feature type="compositionally biased region" description="Pro residues" evidence="1">
    <location>
        <begin position="238"/>
        <end position="250"/>
    </location>
</feature>
<reference evidence="2" key="1">
    <citation type="journal article" date="2015" name="Genome Announc.">
        <title>Complete Genome Sequence of the Bacteriochlorophyll b-Producing Photosynthetic Bacterium Blastochloris viridis.</title>
        <authorList>
            <person name="Tsukatani Y."/>
            <person name="Hirose Y."/>
            <person name="Harada J."/>
            <person name="Misawa N."/>
            <person name="Mori K."/>
            <person name="Inoue K."/>
            <person name="Tamiaki H."/>
        </authorList>
    </citation>
    <scope>NUCLEOTIDE SEQUENCE [LARGE SCALE GENOMIC DNA]</scope>
    <source>
        <strain evidence="2">DSM 133</strain>
    </source>
</reference>